<proteinExistence type="predicted"/>
<evidence type="ECO:0000313" key="2">
    <source>
        <dbReference type="EMBL" id="MCT2594489.1"/>
    </source>
</evidence>
<dbReference type="EMBL" id="JAJAGO010000021">
    <property type="protein sequence ID" value="MCT2594489.1"/>
    <property type="molecule type" value="Genomic_DNA"/>
</dbReference>
<feature type="domain" description="DUF397" evidence="1">
    <location>
        <begin position="19"/>
        <end position="71"/>
    </location>
</feature>
<keyword evidence="3" id="KW-1185">Reference proteome</keyword>
<organism evidence="2 3">
    <name type="scientific">Streptomyces gossypii</name>
    <dbReference type="NCBI Taxonomy" id="2883101"/>
    <lineage>
        <taxon>Bacteria</taxon>
        <taxon>Bacillati</taxon>
        <taxon>Actinomycetota</taxon>
        <taxon>Actinomycetes</taxon>
        <taxon>Kitasatosporales</taxon>
        <taxon>Streptomycetaceae</taxon>
        <taxon>Streptomyces</taxon>
    </lineage>
</organism>
<gene>
    <name evidence="2" type="ORF">LHJ74_32055</name>
</gene>
<dbReference type="RefSeq" id="WP_260221824.1">
    <property type="nucleotide sequence ID" value="NZ_JAJAGO010000021.1"/>
</dbReference>
<sequence length="82" mass="8998">MTDKIKTLEALLAADLSEAEWTKSTFSGGSPNDCLEVTRVKGLGYVLRHSVLKDRIIPLTDSEYDAYCRGVQDNQPGLIPGE</sequence>
<dbReference type="InterPro" id="IPR007278">
    <property type="entry name" value="DUF397"/>
</dbReference>
<dbReference type="Pfam" id="PF04149">
    <property type="entry name" value="DUF397"/>
    <property type="match status" value="1"/>
</dbReference>
<accession>A0ABT2K4S8</accession>
<evidence type="ECO:0000259" key="1">
    <source>
        <dbReference type="Pfam" id="PF04149"/>
    </source>
</evidence>
<protein>
    <submittedName>
        <fullName evidence="2">DUF397 domain-containing protein</fullName>
    </submittedName>
</protein>
<comment type="caution">
    <text evidence="2">The sequence shown here is derived from an EMBL/GenBank/DDBJ whole genome shotgun (WGS) entry which is preliminary data.</text>
</comment>
<dbReference type="Proteomes" id="UP001156389">
    <property type="component" value="Unassembled WGS sequence"/>
</dbReference>
<name>A0ABT2K4S8_9ACTN</name>
<reference evidence="2 3" key="1">
    <citation type="submission" date="2021-10" db="EMBL/GenBank/DDBJ databases">
        <title>Streptomyces gossypii sp. nov., isolated from soil collected from cotton field.</title>
        <authorList>
            <person name="Ge X."/>
            <person name="Chen X."/>
            <person name="Liu W."/>
        </authorList>
    </citation>
    <scope>NUCLEOTIDE SEQUENCE [LARGE SCALE GENOMIC DNA]</scope>
    <source>
        <strain evidence="2 3">N2-109</strain>
    </source>
</reference>
<evidence type="ECO:0000313" key="3">
    <source>
        <dbReference type="Proteomes" id="UP001156389"/>
    </source>
</evidence>